<accession>A0A6G3XPN2</accession>
<gene>
    <name evidence="1" type="ORF">G3M58_75920</name>
</gene>
<evidence type="ECO:0008006" key="2">
    <source>
        <dbReference type="Google" id="ProtNLM"/>
    </source>
</evidence>
<organism evidence="1">
    <name type="scientific">Streptomyces sp. SID7499</name>
    <dbReference type="NCBI Taxonomy" id="2706086"/>
    <lineage>
        <taxon>Bacteria</taxon>
        <taxon>Bacillati</taxon>
        <taxon>Actinomycetota</taxon>
        <taxon>Actinomycetes</taxon>
        <taxon>Kitasatosporales</taxon>
        <taxon>Streptomycetaceae</taxon>
        <taxon>Streptomyces</taxon>
    </lineage>
</organism>
<evidence type="ECO:0000313" key="1">
    <source>
        <dbReference type="EMBL" id="NEE19647.1"/>
    </source>
</evidence>
<comment type="caution">
    <text evidence="1">The sequence shown here is derived from an EMBL/GenBank/DDBJ whole genome shotgun (WGS) entry which is preliminary data.</text>
</comment>
<protein>
    <recommendedName>
        <fullName evidence="2">DUF4878 domain-containing protein</fullName>
    </recommendedName>
</protein>
<proteinExistence type="predicted"/>
<dbReference type="AlphaFoldDB" id="A0A6G3XPN2"/>
<reference evidence="1" key="1">
    <citation type="submission" date="2020-01" db="EMBL/GenBank/DDBJ databases">
        <title>Insect and environment-associated Actinomycetes.</title>
        <authorList>
            <person name="Currrie C."/>
            <person name="Chevrette M."/>
            <person name="Carlson C."/>
            <person name="Stubbendieck R."/>
            <person name="Wendt-Pienkowski E."/>
        </authorList>
    </citation>
    <scope>NUCLEOTIDE SEQUENCE</scope>
    <source>
        <strain evidence="1">SID7499</strain>
    </source>
</reference>
<dbReference type="EMBL" id="JAAGMN010008162">
    <property type="protein sequence ID" value="NEE19647.1"/>
    <property type="molecule type" value="Genomic_DNA"/>
</dbReference>
<sequence length="161" mass="17438">MPRTAKARWLIAVVVALCVVVGALVLWSKRDAAPYALRDTPEVHLTVRAATSTYPEAEEVAREAELVLKVYVQRLRDGDAEDLADLGAPWYTGREAAARGLISKFGAEADRPVQAVVADPVTPGLASVELRYGNDSSQTLDLTRDDGVWWLAIGDGDPVRP</sequence>
<name>A0A6G3XPN2_9ACTN</name>